<dbReference type="EMBL" id="RJVQ01000001">
    <property type="protein sequence ID" value="RQW65103.1"/>
    <property type="molecule type" value="Genomic_DNA"/>
</dbReference>
<feature type="active site" evidence="5">
    <location>
        <position position="313"/>
    </location>
</feature>
<comment type="similarity">
    <text evidence="1 5">Belongs to the class-II fumarase/aspartase family. Fumarase subfamily.</text>
</comment>
<dbReference type="SUPFAM" id="SSF48557">
    <property type="entry name" value="L-aspartase-like"/>
    <property type="match status" value="1"/>
</dbReference>
<reference evidence="8 9" key="1">
    <citation type="submission" date="2018-11" db="EMBL/GenBank/DDBJ databases">
        <title>Vibrio LJC006 sp. nov., isolated from seawater during the bloom of the enteromorpha.</title>
        <authorList>
            <person name="Liang J."/>
        </authorList>
    </citation>
    <scope>NUCLEOTIDE SEQUENCE [LARGE SCALE GENOMIC DNA]</scope>
    <source>
        <strain evidence="8 9">LJC006</strain>
    </source>
</reference>
<feature type="domain" description="Fumarase C C-terminal" evidence="7">
    <location>
        <begin position="403"/>
        <end position="456"/>
    </location>
</feature>
<dbReference type="GO" id="GO:0004333">
    <property type="term" value="F:fumarate hydratase activity"/>
    <property type="evidence" value="ECO:0007669"/>
    <property type="project" value="UniProtKB-UniRule"/>
</dbReference>
<dbReference type="Proteomes" id="UP000281112">
    <property type="component" value="Unassembled WGS sequence"/>
</dbReference>
<feature type="binding site" evidence="5">
    <location>
        <position position="314"/>
    </location>
    <ligand>
        <name>substrate</name>
    </ligand>
</feature>
<dbReference type="HAMAP" id="MF_00743">
    <property type="entry name" value="FumaraseC"/>
    <property type="match status" value="1"/>
</dbReference>
<feature type="binding site" evidence="5">
    <location>
        <begin position="99"/>
        <end position="101"/>
    </location>
    <ligand>
        <name>substrate</name>
    </ligand>
</feature>
<comment type="subcellular location">
    <subcellularLocation>
        <location evidence="5">Cytoplasm</location>
    </subcellularLocation>
</comment>
<dbReference type="Gene3D" id="1.10.275.10">
    <property type="entry name" value="Fumarase/aspartase (N-terminal domain)"/>
    <property type="match status" value="1"/>
</dbReference>
<feature type="binding site" evidence="5">
    <location>
        <begin position="319"/>
        <end position="321"/>
    </location>
    <ligand>
        <name>substrate</name>
    </ligand>
</feature>
<dbReference type="PROSITE" id="PS00163">
    <property type="entry name" value="FUMARATE_LYASES"/>
    <property type="match status" value="1"/>
</dbReference>
<dbReference type="InterPro" id="IPR020557">
    <property type="entry name" value="Fumarate_lyase_CS"/>
</dbReference>
<evidence type="ECO:0000259" key="7">
    <source>
        <dbReference type="Pfam" id="PF10415"/>
    </source>
</evidence>
<dbReference type="PRINTS" id="PR00149">
    <property type="entry name" value="FUMRATELYASE"/>
</dbReference>
<dbReference type="PANTHER" id="PTHR11444">
    <property type="entry name" value="ASPARTATEAMMONIA/ARGININOSUCCINATE/ADENYLOSUCCINATE LYASE"/>
    <property type="match status" value="1"/>
</dbReference>
<evidence type="ECO:0000256" key="3">
    <source>
        <dbReference type="ARBA" id="ARBA00022532"/>
    </source>
</evidence>
<comment type="miscellaneous">
    <text evidence="5">There are 2 substrate-binding sites: the catalytic A site, and the non-catalytic B site that may play a role in the transfer of substrate or product between the active site and the solvent. Alternatively, the B site may bind allosteric effectors.</text>
</comment>
<dbReference type="NCBIfam" id="NF008909">
    <property type="entry name" value="PRK12273.1"/>
    <property type="match status" value="1"/>
</dbReference>
<dbReference type="Gene3D" id="1.20.200.10">
    <property type="entry name" value="Fumarase/aspartase (Central domain)"/>
    <property type="match status" value="1"/>
</dbReference>
<feature type="active site" description="Proton donor/acceptor" evidence="5">
    <location>
        <position position="183"/>
    </location>
</feature>
<comment type="subunit">
    <text evidence="5">Homotetramer.</text>
</comment>
<dbReference type="AlphaFoldDB" id="A0A3N9TML8"/>
<keyword evidence="3 5" id="KW-0816">Tricarboxylic acid cycle</keyword>
<dbReference type="EC" id="4.2.1.2" evidence="5"/>
<dbReference type="InterPro" id="IPR018951">
    <property type="entry name" value="Fumarase_C_C"/>
</dbReference>
<comment type="caution">
    <text evidence="8">The sequence shown here is derived from an EMBL/GenBank/DDBJ whole genome shotgun (WGS) entry which is preliminary data.</text>
</comment>
<dbReference type="UniPathway" id="UPA00223">
    <property type="reaction ID" value="UER01007"/>
</dbReference>
<accession>A0A3N9TML8</accession>
<gene>
    <name evidence="5" type="primary">fumC</name>
    <name evidence="8" type="ORF">EES38_03455</name>
</gene>
<comment type="function">
    <text evidence="5">Involved in the TCA cycle. Catalyzes the stereospecific interconversion of fumarate to L-malate.</text>
</comment>
<keyword evidence="4 5" id="KW-0456">Lyase</keyword>
<proteinExistence type="inferred from homology"/>
<evidence type="ECO:0000313" key="9">
    <source>
        <dbReference type="Proteomes" id="UP000281112"/>
    </source>
</evidence>
<evidence type="ECO:0000256" key="2">
    <source>
        <dbReference type="ARBA" id="ARBA00022490"/>
    </source>
</evidence>
<sequence>MKNTFRIERDSMGEVQVPESALYQAQTQRAVNNFSISKHKMPEALIHALAQIKHAAAITNSNLGLLEGDIADAICQAAQEIIDGKHLAQFPIDVFQTGSGTSSNMNANEVIATLASQVLGSPVSPNDHVNMGQSSNDVIPTAIQVSCAYEVEKRLLPALKYLSKGLHEKQKQLTKVVKTGRTHLMDAMPITMAQELSGWQAQIDNALNNIQHSIEPVKALAQGGTAVGTGINADPRFSAAFADTLSQETHLTFTSSDNFFFSLSSQDTIVSLSGQLKTAAVALMKIANDLRWMNSGPLAGLGEIELQALQPGSSIMPGKVNPVIPEAVAMASAQVIGNDATITVAGQAGNFQLNVMLPVIAHNVLESIELLTNSATSLADKAIATFTVREDNLNEALAKNPILVTALNPVIGYLKAAEIAKKAYKEQRAIIDVAEEETDLSRSELEKLLNPEQLTQGGIAG</sequence>
<evidence type="ECO:0000256" key="4">
    <source>
        <dbReference type="ARBA" id="ARBA00023239"/>
    </source>
</evidence>
<dbReference type="InterPro" id="IPR000362">
    <property type="entry name" value="Fumarate_lyase_fam"/>
</dbReference>
<dbReference type="Pfam" id="PF10415">
    <property type="entry name" value="FumaraseC_C"/>
    <property type="match status" value="1"/>
</dbReference>
<name>A0A3N9TML8_9VIBR</name>
<evidence type="ECO:0000313" key="8">
    <source>
        <dbReference type="EMBL" id="RQW65103.1"/>
    </source>
</evidence>
<dbReference type="Pfam" id="PF00206">
    <property type="entry name" value="Lyase_1"/>
    <property type="match status" value="1"/>
</dbReference>
<dbReference type="Gene3D" id="1.10.40.30">
    <property type="entry name" value="Fumarase/aspartase (C-terminal domain)"/>
    <property type="match status" value="1"/>
</dbReference>
<dbReference type="GO" id="GO:0005737">
    <property type="term" value="C:cytoplasm"/>
    <property type="evidence" value="ECO:0007669"/>
    <property type="project" value="UniProtKB-SubCell"/>
</dbReference>
<dbReference type="FunFam" id="1.10.275.10:FF:000001">
    <property type="entry name" value="Fumarate hydratase, mitochondrial"/>
    <property type="match status" value="1"/>
</dbReference>
<dbReference type="PANTHER" id="PTHR11444:SF22">
    <property type="entry name" value="FUMARATE HYDRATASE CLASS II"/>
    <property type="match status" value="1"/>
</dbReference>
<feature type="binding site" evidence="5">
    <location>
        <position position="182"/>
    </location>
    <ligand>
        <name>substrate</name>
    </ligand>
</feature>
<keyword evidence="2 5" id="KW-0963">Cytoplasm</keyword>
<dbReference type="CDD" id="cd01362">
    <property type="entry name" value="Fumarase_classII"/>
    <property type="match status" value="1"/>
</dbReference>
<comment type="catalytic activity">
    <reaction evidence="5">
        <text>(S)-malate = fumarate + H2O</text>
        <dbReference type="Rhea" id="RHEA:12460"/>
        <dbReference type="ChEBI" id="CHEBI:15377"/>
        <dbReference type="ChEBI" id="CHEBI:15589"/>
        <dbReference type="ChEBI" id="CHEBI:29806"/>
        <dbReference type="EC" id="4.2.1.2"/>
    </reaction>
</comment>
<evidence type="ECO:0000256" key="1">
    <source>
        <dbReference type="ARBA" id="ARBA00009084"/>
    </source>
</evidence>
<protein>
    <recommendedName>
        <fullName evidence="5">Fumarate hydratase class II</fullName>
        <shortName evidence="5">Fumarase C</shortName>
        <ecNumber evidence="5">4.2.1.2</ecNumber>
    </recommendedName>
    <alternativeName>
        <fullName evidence="5">Aerobic fumarase</fullName>
    </alternativeName>
    <alternativeName>
        <fullName evidence="5">Iron-independent fumarase</fullName>
    </alternativeName>
</protein>
<evidence type="ECO:0000256" key="5">
    <source>
        <dbReference type="HAMAP-Rule" id="MF_00743"/>
    </source>
</evidence>
<dbReference type="FunFam" id="1.10.40.30:FF:000002">
    <property type="entry name" value="Fumarate hydratase class II"/>
    <property type="match status" value="1"/>
</dbReference>
<dbReference type="OrthoDB" id="9802809at2"/>
<dbReference type="PRINTS" id="PR00145">
    <property type="entry name" value="ARGSUCLYASE"/>
</dbReference>
<dbReference type="FunFam" id="1.20.200.10:FF:000001">
    <property type="entry name" value="Fumarate hydratase, mitochondrial"/>
    <property type="match status" value="1"/>
</dbReference>
<keyword evidence="9" id="KW-1185">Reference proteome</keyword>
<evidence type="ECO:0000259" key="6">
    <source>
        <dbReference type="Pfam" id="PF00206"/>
    </source>
</evidence>
<dbReference type="InterPro" id="IPR024083">
    <property type="entry name" value="Fumarase/histidase_N"/>
</dbReference>
<dbReference type="InterPro" id="IPR005677">
    <property type="entry name" value="Fum_hydII"/>
</dbReference>
<organism evidence="8 9">
    <name type="scientific">Vibrio viridaestus</name>
    <dbReference type="NCBI Taxonomy" id="2487322"/>
    <lineage>
        <taxon>Bacteria</taxon>
        <taxon>Pseudomonadati</taxon>
        <taxon>Pseudomonadota</taxon>
        <taxon>Gammaproteobacteria</taxon>
        <taxon>Vibrionales</taxon>
        <taxon>Vibrionaceae</taxon>
        <taxon>Vibrio</taxon>
    </lineage>
</organism>
<feature type="site" description="Important for catalytic activity" evidence="5">
    <location>
        <position position="326"/>
    </location>
</feature>
<dbReference type="RefSeq" id="WP_124935757.1">
    <property type="nucleotide sequence ID" value="NZ_RJVQ01000001.1"/>
</dbReference>
<dbReference type="InterPro" id="IPR008948">
    <property type="entry name" value="L-Aspartase-like"/>
</dbReference>
<dbReference type="GO" id="GO:0006099">
    <property type="term" value="P:tricarboxylic acid cycle"/>
    <property type="evidence" value="ECO:0007669"/>
    <property type="project" value="UniProtKB-UniRule"/>
</dbReference>
<comment type="pathway">
    <text evidence="5">Carbohydrate metabolism; tricarboxylic acid cycle; (S)-malate from fumarate: step 1/1.</text>
</comment>
<comment type="caution">
    <text evidence="5">Lacks conserved residue(s) required for the propagation of feature annotation.</text>
</comment>
<feature type="domain" description="Fumarate lyase N-terminal" evidence="6">
    <location>
        <begin position="13"/>
        <end position="337"/>
    </location>
</feature>
<dbReference type="GO" id="GO:0006106">
    <property type="term" value="P:fumarate metabolic process"/>
    <property type="evidence" value="ECO:0007669"/>
    <property type="project" value="InterPro"/>
</dbReference>
<dbReference type="InterPro" id="IPR022761">
    <property type="entry name" value="Fumarate_lyase_N"/>
</dbReference>
<feature type="binding site" evidence="5">
    <location>
        <begin position="134"/>
        <end position="136"/>
    </location>
    <ligand>
        <name>substrate</name>
    </ligand>
</feature>